<name>A0A4R2KJ37_9RHOB</name>
<dbReference type="AlphaFoldDB" id="A0A4R2KJ37"/>
<proteinExistence type="predicted"/>
<organism evidence="2 3">
    <name type="scientific">Rhodovulum euryhalinum</name>
    <dbReference type="NCBI Taxonomy" id="35805"/>
    <lineage>
        <taxon>Bacteria</taxon>
        <taxon>Pseudomonadati</taxon>
        <taxon>Pseudomonadota</taxon>
        <taxon>Alphaproteobacteria</taxon>
        <taxon>Rhodobacterales</taxon>
        <taxon>Paracoccaceae</taxon>
        <taxon>Rhodovulum</taxon>
    </lineage>
</organism>
<dbReference type="OrthoDB" id="7860885at2"/>
<evidence type="ECO:0000256" key="1">
    <source>
        <dbReference type="SAM" id="SignalP"/>
    </source>
</evidence>
<dbReference type="PROSITE" id="PS51257">
    <property type="entry name" value="PROKAR_LIPOPROTEIN"/>
    <property type="match status" value="1"/>
</dbReference>
<evidence type="ECO:0000313" key="2">
    <source>
        <dbReference type="EMBL" id="TCO72522.1"/>
    </source>
</evidence>
<comment type="caution">
    <text evidence="2">The sequence shown here is derived from an EMBL/GenBank/DDBJ whole genome shotgun (WGS) entry which is preliminary data.</text>
</comment>
<evidence type="ECO:0008006" key="4">
    <source>
        <dbReference type="Google" id="ProtNLM"/>
    </source>
</evidence>
<dbReference type="EMBL" id="SLWW01000004">
    <property type="protein sequence ID" value="TCO72522.1"/>
    <property type="molecule type" value="Genomic_DNA"/>
</dbReference>
<reference evidence="2 3" key="1">
    <citation type="submission" date="2019-03" db="EMBL/GenBank/DDBJ databases">
        <title>Genomic Encyclopedia of Type Strains, Phase IV (KMG-IV): sequencing the most valuable type-strain genomes for metagenomic binning, comparative biology and taxonomic classification.</title>
        <authorList>
            <person name="Goeker M."/>
        </authorList>
    </citation>
    <scope>NUCLEOTIDE SEQUENCE [LARGE SCALE GENOMIC DNA]</scope>
    <source>
        <strain evidence="2 3">DSM 4868</strain>
    </source>
</reference>
<feature type="signal peptide" evidence="1">
    <location>
        <begin position="1"/>
        <end position="26"/>
    </location>
</feature>
<gene>
    <name evidence="2" type="ORF">EV655_104211</name>
</gene>
<evidence type="ECO:0000313" key="3">
    <source>
        <dbReference type="Proteomes" id="UP000295142"/>
    </source>
</evidence>
<keyword evidence="1" id="KW-0732">Signal</keyword>
<dbReference type="Proteomes" id="UP000295142">
    <property type="component" value="Unassembled WGS sequence"/>
</dbReference>
<protein>
    <recommendedName>
        <fullName evidence="4">Lipoprotein</fullName>
    </recommendedName>
</protein>
<accession>A0A4R2KJ37</accession>
<feature type="chain" id="PRO_5020760580" description="Lipoprotein" evidence="1">
    <location>
        <begin position="27"/>
        <end position="140"/>
    </location>
</feature>
<keyword evidence="3" id="KW-1185">Reference proteome</keyword>
<dbReference type="RefSeq" id="WP_132543150.1">
    <property type="nucleotide sequence ID" value="NZ_SLWW01000004.1"/>
</dbReference>
<sequence length="140" mass="13955">MGRSRHPVAPVVALALMAGAGGCAPAAPEAAGQPDARAPAYLGVETAVLSADLVNMVVRMRDPEDAAAVEAYARCAAAGFALGQGMSFLRHVRTKTGTEPGGVVTADAVFTMSAALPEGVRPLDAEVVAADCAGLGIPTV</sequence>